<evidence type="ECO:0000313" key="2">
    <source>
        <dbReference type="EMBL" id="SCQ19885.1"/>
    </source>
</evidence>
<dbReference type="AlphaFoldDB" id="A0A1D3UID7"/>
<proteinExistence type="predicted"/>
<dbReference type="InterPro" id="IPR029058">
    <property type="entry name" value="AB_hydrolase_fold"/>
</dbReference>
<organism evidence="2 3">
    <name type="scientific">Tannerella forsythia</name>
    <name type="common">Bacteroides forsythus</name>
    <dbReference type="NCBI Taxonomy" id="28112"/>
    <lineage>
        <taxon>Bacteria</taxon>
        <taxon>Pseudomonadati</taxon>
        <taxon>Bacteroidota</taxon>
        <taxon>Bacteroidia</taxon>
        <taxon>Bacteroidales</taxon>
        <taxon>Tannerellaceae</taxon>
        <taxon>Tannerella</taxon>
    </lineage>
</organism>
<protein>
    <recommendedName>
        <fullName evidence="1">DUF676 domain-containing protein</fullName>
    </recommendedName>
</protein>
<name>A0A1D3UID7_TANFO</name>
<accession>A0A1D3UID7</accession>
<dbReference type="Pfam" id="PF05057">
    <property type="entry name" value="DUF676"/>
    <property type="match status" value="1"/>
</dbReference>
<evidence type="ECO:0000259" key="1">
    <source>
        <dbReference type="Pfam" id="PF05057"/>
    </source>
</evidence>
<dbReference type="InterPro" id="IPR007751">
    <property type="entry name" value="DUF676_lipase-like"/>
</dbReference>
<dbReference type="Proteomes" id="UP000182057">
    <property type="component" value="Unassembled WGS sequence"/>
</dbReference>
<sequence>MYRKDAIGSGSVKVVNEQIYDVNGKNPYEQKMLFAVAPKEKYYHGKTIRFKFSSNLFVNNTGRVVKNLQVNFNNEGGYRTASWNNDITHTFSSTGIKDIYFRITYTDNTTYTCRTKISIGEEPPVTLKSADLTSDIPASSRHSGGKIQIKYAEGNTSQKIRKPLIIAEGFDPSHVLGTTNMDITNLSIDEEEIGTLNIGDPNIWENISSFDIIYLDYNDGLDDIRRNAALFQEVIDYVNRNKKGASPNVVMGISMGGLVARYALRKMELENRKHDTWKFISVDSPHKGANVPIGMQAMLRHLADVKFSVAFIKIFQAKNIDMIKKGLEILDSKAAKQMLVYHVDSRLQIDGNEHNAFQTEYDNVGFPLQCENVAITNGTGNGTKVMEPGTMLVDHRETYKFSIWMHLLTYYYGKFFLLTNFPKLFVLKIPGSADVVSDVKIHAAPNRNTSNVYWGRIRIHKKILFLINIKLDISEKSMDSNAFVYPLDGAPAGIYNVSNVAGKIPDGLLLKNYFSFVPTVSALALSDWQSQLNSRLTGQNLHQAGKTKFMRSYMPASNQEHTHFQAAASFLVREINSVPTDVVITGTVNIHSDRQYDRDIIVKSGATLRITNGATLDVSAKKITVEPGGKLIIDSRSKLYCKNLDIASGGHFSFAPDAMYGSR</sequence>
<dbReference type="RefSeq" id="WP_074449614.1">
    <property type="nucleotide sequence ID" value="NZ_FMMM01000029.1"/>
</dbReference>
<gene>
    <name evidence="2" type="ORF">TFUB20_00853</name>
</gene>
<reference evidence="2 3" key="1">
    <citation type="submission" date="2016-09" db="EMBL/GenBank/DDBJ databases">
        <authorList>
            <person name="Capua I."/>
            <person name="De Benedictis P."/>
            <person name="Joannis T."/>
            <person name="Lombin L.H."/>
            <person name="Cattoli G."/>
        </authorList>
    </citation>
    <scope>NUCLEOTIDE SEQUENCE [LARGE SCALE GENOMIC DNA]</scope>
    <source>
        <strain evidence="2 3">UB20</strain>
    </source>
</reference>
<dbReference type="SUPFAM" id="SSF53474">
    <property type="entry name" value="alpha/beta-Hydrolases"/>
    <property type="match status" value="1"/>
</dbReference>
<dbReference type="EMBL" id="FMMM01000029">
    <property type="protein sequence ID" value="SCQ19885.1"/>
    <property type="molecule type" value="Genomic_DNA"/>
</dbReference>
<feature type="domain" description="DUF676" evidence="1">
    <location>
        <begin position="229"/>
        <end position="343"/>
    </location>
</feature>
<evidence type="ECO:0000313" key="3">
    <source>
        <dbReference type="Proteomes" id="UP000182057"/>
    </source>
</evidence>
<dbReference type="Gene3D" id="3.40.50.1820">
    <property type="entry name" value="alpha/beta hydrolase"/>
    <property type="match status" value="1"/>
</dbReference>